<feature type="transmembrane region" description="Helical" evidence="1">
    <location>
        <begin position="95"/>
        <end position="115"/>
    </location>
</feature>
<dbReference type="InterPro" id="IPR017516">
    <property type="entry name" value="AbrB_dup"/>
</dbReference>
<keyword evidence="1" id="KW-1133">Transmembrane helix</keyword>
<organism evidence="2 3">
    <name type="scientific">Celerinatantimonas yamalensis</name>
    <dbReference type="NCBI Taxonomy" id="559956"/>
    <lineage>
        <taxon>Bacteria</taxon>
        <taxon>Pseudomonadati</taxon>
        <taxon>Pseudomonadota</taxon>
        <taxon>Gammaproteobacteria</taxon>
        <taxon>Celerinatantimonadaceae</taxon>
        <taxon>Celerinatantimonas</taxon>
    </lineage>
</organism>
<feature type="transmembrane region" description="Helical" evidence="1">
    <location>
        <begin position="158"/>
        <end position="176"/>
    </location>
</feature>
<comment type="caution">
    <text evidence="2">The sequence shown here is derived from an EMBL/GenBank/DDBJ whole genome shotgun (WGS) entry which is preliminary data.</text>
</comment>
<dbReference type="RefSeq" id="WP_408622076.1">
    <property type="nucleotide sequence ID" value="NZ_JBEQCT010000001.1"/>
</dbReference>
<evidence type="ECO:0000313" key="2">
    <source>
        <dbReference type="EMBL" id="MFM2483926.1"/>
    </source>
</evidence>
<dbReference type="PANTHER" id="PTHR38457">
    <property type="entry name" value="REGULATOR ABRB-RELATED"/>
    <property type="match status" value="1"/>
</dbReference>
<dbReference type="EMBL" id="JBEQCT010000001">
    <property type="protein sequence ID" value="MFM2483926.1"/>
    <property type="molecule type" value="Genomic_DNA"/>
</dbReference>
<dbReference type="Proteomes" id="UP001629953">
    <property type="component" value="Unassembled WGS sequence"/>
</dbReference>
<feature type="transmembrane region" description="Helical" evidence="1">
    <location>
        <begin position="20"/>
        <end position="38"/>
    </location>
</feature>
<feature type="transmembrane region" description="Helical" evidence="1">
    <location>
        <begin position="246"/>
        <end position="262"/>
    </location>
</feature>
<keyword evidence="3" id="KW-1185">Reference proteome</keyword>
<accession>A0ABW9G2N8</accession>
<dbReference type="Pfam" id="PF05145">
    <property type="entry name" value="AbrB"/>
    <property type="match status" value="1"/>
</dbReference>
<evidence type="ECO:0000313" key="3">
    <source>
        <dbReference type="Proteomes" id="UP001629953"/>
    </source>
</evidence>
<dbReference type="NCBIfam" id="TIGR03082">
    <property type="entry name" value="Gneg_AbrB_dup"/>
    <property type="match status" value="2"/>
</dbReference>
<feature type="transmembrane region" description="Helical" evidence="1">
    <location>
        <begin position="196"/>
        <end position="215"/>
    </location>
</feature>
<keyword evidence="1" id="KW-0472">Membrane</keyword>
<keyword evidence="1" id="KW-0812">Transmembrane</keyword>
<evidence type="ECO:0000256" key="1">
    <source>
        <dbReference type="SAM" id="Phobius"/>
    </source>
</evidence>
<dbReference type="PANTHER" id="PTHR38457:SF1">
    <property type="entry name" value="REGULATOR ABRB-RELATED"/>
    <property type="match status" value="1"/>
</dbReference>
<dbReference type="InterPro" id="IPR007820">
    <property type="entry name" value="AbrB_fam"/>
</dbReference>
<sequence>MSIVDSSKLRYFYHSRMLQWLFLGGLSLLLVWAMNYFGIAAGWMLGPMIAGIVSAIIGIRIQIFKSGYQFSQAIVGCLIAQSLTIAIVKEMARDWELFLSIIIAVMILSWGLGWILAKSKVIPGQVAIWGTSPGAASAMVILAKAYGADARLVAFMQYLRVLLVVVMASLAASFAVSGQMAHHGLFAHWLDAPNWLNLFKTLALMSAGVIFANLVRIPAGSMIVPMILGAVLHLQGWLVIDLPQPLLVASYVVIGWVIGLGFDRQTLKVSMHALPRVLLANLILISLCGLLGLLVSHWFHIDMLSAYLATSPGGANTVAIIALSTPVNVPFIMALQTARMLLVILLGPWIAKWLGRHIEVNSPE</sequence>
<protein>
    <submittedName>
        <fullName evidence="2">AbrB family transcriptional regulator</fullName>
    </submittedName>
</protein>
<name>A0ABW9G2N8_9GAMM</name>
<feature type="transmembrane region" description="Helical" evidence="1">
    <location>
        <begin position="127"/>
        <end position="146"/>
    </location>
</feature>
<proteinExistence type="predicted"/>
<feature type="transmembrane region" description="Helical" evidence="1">
    <location>
        <begin position="45"/>
        <end position="64"/>
    </location>
</feature>
<gene>
    <name evidence="2" type="ORF">ABUE30_02400</name>
</gene>
<reference evidence="2 3" key="1">
    <citation type="journal article" date="2013" name="Int. J. Syst. Evol. Microbiol.">
        <title>Celerinatantimonas yamalensis sp. nov., a cold-adapted diazotrophic bacterium from a cold permafrost brine.</title>
        <authorList>
            <person name="Shcherbakova V."/>
            <person name="Chuvilskaya N."/>
            <person name="Rivkina E."/>
            <person name="Demidov N."/>
            <person name="Uchaeva V."/>
            <person name="Suetin S."/>
            <person name="Suzina N."/>
            <person name="Gilichinsky D."/>
        </authorList>
    </citation>
    <scope>NUCLEOTIDE SEQUENCE [LARGE SCALE GENOMIC DNA]</scope>
    <source>
        <strain evidence="2 3">C7</strain>
    </source>
</reference>
<dbReference type="PIRSF" id="PIRSF038991">
    <property type="entry name" value="Protein_AbrB"/>
    <property type="match status" value="1"/>
</dbReference>
<feature type="transmembrane region" description="Helical" evidence="1">
    <location>
        <begin position="274"/>
        <end position="299"/>
    </location>
</feature>
<feature type="transmembrane region" description="Helical" evidence="1">
    <location>
        <begin position="222"/>
        <end position="240"/>
    </location>
</feature>